<feature type="compositionally biased region" description="Basic and acidic residues" evidence="1">
    <location>
        <begin position="205"/>
        <end position="220"/>
    </location>
</feature>
<reference evidence="2 3" key="2">
    <citation type="journal article" date="2018" name="Hortic Res">
        <title>Improved Brassica rapa reference genome by single-molecule sequencing and chromosome conformation capture technologies.</title>
        <authorList>
            <person name="Zhang L."/>
            <person name="Cai X."/>
            <person name="Wu J."/>
            <person name="Liu M."/>
            <person name="Grob S."/>
            <person name="Cheng F."/>
            <person name="Liang J."/>
            <person name="Cai C."/>
            <person name="Liu Z."/>
            <person name="Liu B."/>
            <person name="Wang F."/>
            <person name="Li S."/>
            <person name="Liu F."/>
            <person name="Li X."/>
            <person name="Cheng L."/>
            <person name="Yang W."/>
            <person name="Li M.H."/>
            <person name="Grossniklaus U."/>
            <person name="Zheng H."/>
            <person name="Wang X."/>
        </authorList>
    </citation>
    <scope>NUCLEOTIDE SEQUENCE [LARGE SCALE GENOMIC DNA]</scope>
    <source>
        <strain evidence="2 3">cv. Chiifu-401-42</strain>
    </source>
</reference>
<protein>
    <submittedName>
        <fullName evidence="2">Uncharacterized protein</fullName>
    </submittedName>
</protein>
<feature type="region of interest" description="Disordered" evidence="1">
    <location>
        <begin position="201"/>
        <end position="220"/>
    </location>
</feature>
<feature type="compositionally biased region" description="Polar residues" evidence="1">
    <location>
        <begin position="78"/>
        <end position="92"/>
    </location>
</feature>
<dbReference type="Proteomes" id="UP000011750">
    <property type="component" value="Chromosome A01"/>
</dbReference>
<name>M4EM81_BRACM</name>
<dbReference type="HOGENOM" id="CLU_1257651_0_0_1"/>
<evidence type="ECO:0000313" key="2">
    <source>
        <dbReference type="EnsemblPlants" id="Bra029901.1-P"/>
    </source>
</evidence>
<reference evidence="2 3" key="1">
    <citation type="journal article" date="2011" name="Nat. Genet.">
        <title>The genome of the mesopolyploid crop species Brassica rapa.</title>
        <authorList>
            <consortium name="Brassica rapa Genome Sequencing Project Consortium"/>
            <person name="Wang X."/>
            <person name="Wang H."/>
            <person name="Wang J."/>
            <person name="Sun R."/>
            <person name="Wu J."/>
            <person name="Liu S."/>
            <person name="Bai Y."/>
            <person name="Mun J.H."/>
            <person name="Bancroft I."/>
            <person name="Cheng F."/>
            <person name="Huang S."/>
            <person name="Li X."/>
            <person name="Hua W."/>
            <person name="Wang J."/>
            <person name="Wang X."/>
            <person name="Freeling M."/>
            <person name="Pires J.C."/>
            <person name="Paterson A.H."/>
            <person name="Chalhoub B."/>
            <person name="Wang B."/>
            <person name="Hayward A."/>
            <person name="Sharpe A.G."/>
            <person name="Park B.S."/>
            <person name="Weisshaar B."/>
            <person name="Liu B."/>
            <person name="Li B."/>
            <person name="Liu B."/>
            <person name="Tong C."/>
            <person name="Song C."/>
            <person name="Duran C."/>
            <person name="Peng C."/>
            <person name="Geng C."/>
            <person name="Koh C."/>
            <person name="Lin C."/>
            <person name="Edwards D."/>
            <person name="Mu D."/>
            <person name="Shen D."/>
            <person name="Soumpourou E."/>
            <person name="Li F."/>
            <person name="Fraser F."/>
            <person name="Conant G."/>
            <person name="Lassalle G."/>
            <person name="King G.J."/>
            <person name="Bonnema G."/>
            <person name="Tang H."/>
            <person name="Wang H."/>
            <person name="Belcram H."/>
            <person name="Zhou H."/>
            <person name="Hirakawa H."/>
            <person name="Abe H."/>
            <person name="Guo H."/>
            <person name="Wang H."/>
            <person name="Jin H."/>
            <person name="Parkin I.A."/>
            <person name="Batley J."/>
            <person name="Kim J.S."/>
            <person name="Just J."/>
            <person name="Li J."/>
            <person name="Xu J."/>
            <person name="Deng J."/>
            <person name="Kim J.A."/>
            <person name="Li J."/>
            <person name="Yu J."/>
            <person name="Meng J."/>
            <person name="Wang J."/>
            <person name="Min J."/>
            <person name="Poulain J."/>
            <person name="Wang J."/>
            <person name="Hatakeyama K."/>
            <person name="Wu K."/>
            <person name="Wang L."/>
            <person name="Fang L."/>
            <person name="Trick M."/>
            <person name="Links M.G."/>
            <person name="Zhao M."/>
            <person name="Jin M."/>
            <person name="Ramchiary N."/>
            <person name="Drou N."/>
            <person name="Berkman P.J."/>
            <person name="Cai Q."/>
            <person name="Huang Q."/>
            <person name="Li R."/>
            <person name="Tabata S."/>
            <person name="Cheng S."/>
            <person name="Zhang S."/>
            <person name="Zhang S."/>
            <person name="Huang S."/>
            <person name="Sato S."/>
            <person name="Sun S."/>
            <person name="Kwon S.J."/>
            <person name="Choi S.R."/>
            <person name="Lee T.H."/>
            <person name="Fan W."/>
            <person name="Zhao X."/>
            <person name="Tan X."/>
            <person name="Xu X."/>
            <person name="Wang Y."/>
            <person name="Qiu Y."/>
            <person name="Yin Y."/>
            <person name="Li Y."/>
            <person name="Du Y."/>
            <person name="Liao Y."/>
            <person name="Lim Y."/>
            <person name="Narusaka Y."/>
            <person name="Wang Y."/>
            <person name="Wang Z."/>
            <person name="Li Z."/>
            <person name="Wang Z."/>
            <person name="Xiong Z."/>
            <person name="Zhang Z."/>
        </authorList>
    </citation>
    <scope>NUCLEOTIDE SEQUENCE [LARGE SCALE GENOMIC DNA]</scope>
    <source>
        <strain evidence="2 3">cv. Chiifu-401-42</strain>
    </source>
</reference>
<feature type="region of interest" description="Disordered" evidence="1">
    <location>
        <begin position="1"/>
        <end position="24"/>
    </location>
</feature>
<evidence type="ECO:0000256" key="1">
    <source>
        <dbReference type="SAM" id="MobiDB-lite"/>
    </source>
</evidence>
<dbReference type="STRING" id="51351.M4EM81"/>
<keyword evidence="3" id="KW-1185">Reference proteome</keyword>
<organism evidence="2 3">
    <name type="scientific">Brassica campestris</name>
    <name type="common">Field mustard</name>
    <dbReference type="NCBI Taxonomy" id="3711"/>
    <lineage>
        <taxon>Eukaryota</taxon>
        <taxon>Viridiplantae</taxon>
        <taxon>Streptophyta</taxon>
        <taxon>Embryophyta</taxon>
        <taxon>Tracheophyta</taxon>
        <taxon>Spermatophyta</taxon>
        <taxon>Magnoliopsida</taxon>
        <taxon>eudicotyledons</taxon>
        <taxon>Gunneridae</taxon>
        <taxon>Pentapetalae</taxon>
        <taxon>rosids</taxon>
        <taxon>malvids</taxon>
        <taxon>Brassicales</taxon>
        <taxon>Brassicaceae</taxon>
        <taxon>Brassiceae</taxon>
        <taxon>Brassica</taxon>
    </lineage>
</organism>
<evidence type="ECO:0000313" key="3">
    <source>
        <dbReference type="Proteomes" id="UP000011750"/>
    </source>
</evidence>
<sequence>MGSRSESEDQSTFDPHYSPPNTVDFASQEVLATLAAAAEVADQIVSQEAGVTRADGKQQGSRKRLISLVDDTDDSDVEISQPTQKNQASQTDHPWRFSKTYFTLHILHAALLSRPARGTACKGLCTWAVRDWADLLETAARARRAQLDPRDDEPAAGWQSMTLTTGLARKGLLRDGIGPPFGKPAKLQASWDGFKAGRVKSGTGRKLDGLNLRDFEDQQP</sequence>
<dbReference type="EnsemblPlants" id="Bra029901.1">
    <property type="protein sequence ID" value="Bra029901.1-P"/>
    <property type="gene ID" value="Bra029901"/>
</dbReference>
<dbReference type="Gramene" id="Bra029901.1">
    <property type="protein sequence ID" value="Bra029901.1-P"/>
    <property type="gene ID" value="Bra029901"/>
</dbReference>
<reference evidence="2" key="3">
    <citation type="submission" date="2023-03" db="UniProtKB">
        <authorList>
            <consortium name="EnsemblPlants"/>
        </authorList>
    </citation>
    <scope>IDENTIFICATION</scope>
    <source>
        <strain evidence="2">cv. Chiifu-401-42</strain>
    </source>
</reference>
<dbReference type="AlphaFoldDB" id="M4EM81"/>
<accession>M4EM81</accession>
<dbReference type="InParanoid" id="M4EM81"/>
<proteinExistence type="predicted"/>
<feature type="region of interest" description="Disordered" evidence="1">
    <location>
        <begin position="73"/>
        <end position="92"/>
    </location>
</feature>